<evidence type="ECO:0000313" key="2">
    <source>
        <dbReference type="Proteomes" id="UP000266327"/>
    </source>
</evidence>
<evidence type="ECO:0000313" key="1">
    <source>
        <dbReference type="EMBL" id="RJG02553.1"/>
    </source>
</evidence>
<reference evidence="2" key="1">
    <citation type="submission" date="2018-09" db="EMBL/GenBank/DDBJ databases">
        <authorList>
            <person name="Zhu H."/>
        </authorList>
    </citation>
    <scope>NUCLEOTIDE SEQUENCE [LARGE SCALE GENOMIC DNA]</scope>
    <source>
        <strain evidence="2">K1S02-23</strain>
    </source>
</reference>
<dbReference type="Proteomes" id="UP000266327">
    <property type="component" value="Unassembled WGS sequence"/>
</dbReference>
<accession>A0A3A3G253</accession>
<keyword evidence="2" id="KW-1185">Reference proteome</keyword>
<organism evidence="1 2">
    <name type="scientific">Noviherbaspirillum sedimenti</name>
    <dbReference type="NCBI Taxonomy" id="2320865"/>
    <lineage>
        <taxon>Bacteria</taxon>
        <taxon>Pseudomonadati</taxon>
        <taxon>Pseudomonadota</taxon>
        <taxon>Betaproteobacteria</taxon>
        <taxon>Burkholderiales</taxon>
        <taxon>Oxalobacteraceae</taxon>
        <taxon>Noviherbaspirillum</taxon>
    </lineage>
</organism>
<proteinExistence type="predicted"/>
<sequence>MAIPQPPQAVRPERPVPLTGCDPGGCRDAAGNRYNNGAGSTYLNDAGRLCTRNGTWMQCF</sequence>
<protein>
    <submittedName>
        <fullName evidence="1">Uncharacterized protein</fullName>
    </submittedName>
</protein>
<comment type="caution">
    <text evidence="1">The sequence shown here is derived from an EMBL/GenBank/DDBJ whole genome shotgun (WGS) entry which is preliminary data.</text>
</comment>
<dbReference type="EMBL" id="QYUQ01000002">
    <property type="protein sequence ID" value="RJG02553.1"/>
    <property type="molecule type" value="Genomic_DNA"/>
</dbReference>
<dbReference type="AlphaFoldDB" id="A0A3A3G253"/>
<gene>
    <name evidence="1" type="ORF">D3878_14030</name>
</gene>
<name>A0A3A3G253_9BURK</name>